<gene>
    <name evidence="9" type="ORF">ACFQH9_24965</name>
</gene>
<proteinExistence type="predicted"/>
<keyword evidence="10" id="KW-1185">Reference proteome</keyword>
<keyword evidence="2" id="KW-0813">Transport</keyword>
<dbReference type="RefSeq" id="WP_379569547.1">
    <property type="nucleotide sequence ID" value="NZ_JBHSQK010000074.1"/>
</dbReference>
<reference evidence="10" key="1">
    <citation type="journal article" date="2019" name="Int. J. Syst. Evol. Microbiol.">
        <title>The Global Catalogue of Microorganisms (GCM) 10K type strain sequencing project: providing services to taxonomists for standard genome sequencing and annotation.</title>
        <authorList>
            <consortium name="The Broad Institute Genomics Platform"/>
            <consortium name="The Broad Institute Genome Sequencing Center for Infectious Disease"/>
            <person name="Wu L."/>
            <person name="Ma J."/>
        </authorList>
    </citation>
    <scope>NUCLEOTIDE SEQUENCE [LARGE SCALE GENOMIC DNA]</scope>
    <source>
        <strain evidence="10">CGMCC 4.7397</strain>
    </source>
</reference>
<evidence type="ECO:0000256" key="3">
    <source>
        <dbReference type="ARBA" id="ARBA00022475"/>
    </source>
</evidence>
<evidence type="ECO:0000313" key="9">
    <source>
        <dbReference type="EMBL" id="MFC5951521.1"/>
    </source>
</evidence>
<evidence type="ECO:0000313" key="10">
    <source>
        <dbReference type="Proteomes" id="UP001596119"/>
    </source>
</evidence>
<evidence type="ECO:0000256" key="6">
    <source>
        <dbReference type="ARBA" id="ARBA00023136"/>
    </source>
</evidence>
<feature type="domain" description="Major facilitator superfamily (MFS) profile" evidence="8">
    <location>
        <begin position="1"/>
        <end position="209"/>
    </location>
</feature>
<dbReference type="InterPro" id="IPR050171">
    <property type="entry name" value="MFS_Transporters"/>
</dbReference>
<feature type="transmembrane region" description="Helical" evidence="7">
    <location>
        <begin position="83"/>
        <end position="103"/>
    </location>
</feature>
<keyword evidence="5 7" id="KW-1133">Transmembrane helix</keyword>
<dbReference type="Gene3D" id="1.20.1720.10">
    <property type="entry name" value="Multidrug resistance protein D"/>
    <property type="match status" value="1"/>
</dbReference>
<dbReference type="PROSITE" id="PS50850">
    <property type="entry name" value="MFS"/>
    <property type="match status" value="1"/>
</dbReference>
<dbReference type="InterPro" id="IPR011701">
    <property type="entry name" value="MFS"/>
</dbReference>
<comment type="subcellular location">
    <subcellularLocation>
        <location evidence="1">Cell membrane</location>
        <topology evidence="1">Multi-pass membrane protein</topology>
    </subcellularLocation>
</comment>
<dbReference type="SUPFAM" id="SSF103473">
    <property type="entry name" value="MFS general substrate transporter"/>
    <property type="match status" value="1"/>
</dbReference>
<dbReference type="PANTHER" id="PTHR23517">
    <property type="entry name" value="RESISTANCE PROTEIN MDTM, PUTATIVE-RELATED-RELATED"/>
    <property type="match status" value="1"/>
</dbReference>
<organism evidence="9 10">
    <name type="scientific">Pseudonocardia lutea</name>
    <dbReference type="NCBI Taxonomy" id="2172015"/>
    <lineage>
        <taxon>Bacteria</taxon>
        <taxon>Bacillati</taxon>
        <taxon>Actinomycetota</taxon>
        <taxon>Actinomycetes</taxon>
        <taxon>Pseudonocardiales</taxon>
        <taxon>Pseudonocardiaceae</taxon>
        <taxon>Pseudonocardia</taxon>
    </lineage>
</organism>
<feature type="transmembrane region" description="Helical" evidence="7">
    <location>
        <begin position="124"/>
        <end position="143"/>
    </location>
</feature>
<protein>
    <submittedName>
        <fullName evidence="9">MFS transporter</fullName>
    </submittedName>
</protein>
<evidence type="ECO:0000256" key="5">
    <source>
        <dbReference type="ARBA" id="ARBA00022989"/>
    </source>
</evidence>
<dbReference type="Proteomes" id="UP001596119">
    <property type="component" value="Unassembled WGS sequence"/>
</dbReference>
<accession>A0ABW1IFT1</accession>
<sequence>MALTTLYIGNNLPSALNGERRAKLGISTSVQTALYATAVAVILLCLVLAGPLSDTIGRRAPILVGLGAFVVGDVVFLRVREVTLLFVARAVQGFGMGIATAAAQATLSDTARGDPPAARRRASMTATACMTFGLALGPLLGGVPAEYGSLRLGVAVHAVVVDMIPAVRVGLEQAVAWAAKLCTLACLVVLPWMAWEGRRHSAVPAANEP</sequence>
<feature type="transmembrane region" description="Helical" evidence="7">
    <location>
        <begin position="33"/>
        <end position="53"/>
    </location>
</feature>
<comment type="caution">
    <text evidence="9">The sequence shown here is derived from an EMBL/GenBank/DDBJ whole genome shotgun (WGS) entry which is preliminary data.</text>
</comment>
<dbReference type="PANTHER" id="PTHR23517:SF13">
    <property type="entry name" value="MAJOR FACILITATOR SUPERFAMILY MFS_1"/>
    <property type="match status" value="1"/>
</dbReference>
<evidence type="ECO:0000259" key="8">
    <source>
        <dbReference type="PROSITE" id="PS50850"/>
    </source>
</evidence>
<evidence type="ECO:0000256" key="1">
    <source>
        <dbReference type="ARBA" id="ARBA00004651"/>
    </source>
</evidence>
<evidence type="ECO:0000256" key="2">
    <source>
        <dbReference type="ARBA" id="ARBA00022448"/>
    </source>
</evidence>
<evidence type="ECO:0000256" key="4">
    <source>
        <dbReference type="ARBA" id="ARBA00022692"/>
    </source>
</evidence>
<keyword evidence="3" id="KW-1003">Cell membrane</keyword>
<dbReference type="EMBL" id="JBHSQK010000074">
    <property type="protein sequence ID" value="MFC5951521.1"/>
    <property type="molecule type" value="Genomic_DNA"/>
</dbReference>
<keyword evidence="6 7" id="KW-0472">Membrane</keyword>
<dbReference type="InterPro" id="IPR020846">
    <property type="entry name" value="MFS_dom"/>
</dbReference>
<name>A0ABW1IFT1_9PSEU</name>
<feature type="transmembrane region" description="Helical" evidence="7">
    <location>
        <begin position="60"/>
        <end position="77"/>
    </location>
</feature>
<evidence type="ECO:0000256" key="7">
    <source>
        <dbReference type="SAM" id="Phobius"/>
    </source>
</evidence>
<dbReference type="Pfam" id="PF07690">
    <property type="entry name" value="MFS_1"/>
    <property type="match status" value="1"/>
</dbReference>
<keyword evidence="4 7" id="KW-0812">Transmembrane</keyword>
<dbReference type="InterPro" id="IPR036259">
    <property type="entry name" value="MFS_trans_sf"/>
</dbReference>